<feature type="modified residue" description="4-aspartylphosphate" evidence="1">
    <location>
        <position position="74"/>
    </location>
</feature>
<comment type="caution">
    <text evidence="3">The sequence shown here is derived from an EMBL/GenBank/DDBJ whole genome shotgun (WGS) entry which is preliminary data.</text>
</comment>
<gene>
    <name evidence="3" type="ORF">KUV26_19795</name>
</gene>
<dbReference type="Gene3D" id="3.40.50.2300">
    <property type="match status" value="1"/>
</dbReference>
<dbReference type="PANTHER" id="PTHR44520:SF2">
    <property type="entry name" value="RESPONSE REGULATOR RCP1"/>
    <property type="match status" value="1"/>
</dbReference>
<evidence type="ECO:0000313" key="4">
    <source>
        <dbReference type="Proteomes" id="UP000766629"/>
    </source>
</evidence>
<dbReference type="InterPro" id="IPR011006">
    <property type="entry name" value="CheY-like_superfamily"/>
</dbReference>
<evidence type="ECO:0000256" key="1">
    <source>
        <dbReference type="PROSITE-ProRule" id="PRU00169"/>
    </source>
</evidence>
<reference evidence="3 4" key="1">
    <citation type="submission" date="2021-06" db="EMBL/GenBank/DDBJ databases">
        <title>50 bacteria genomes isolated from Dapeng, Shenzhen, China.</title>
        <authorList>
            <person name="Zheng W."/>
            <person name="Yu S."/>
            <person name="Huang Y."/>
        </authorList>
    </citation>
    <scope>NUCLEOTIDE SEQUENCE [LARGE SCALE GENOMIC DNA]</scope>
    <source>
        <strain evidence="3 4">DP1N14-2</strain>
    </source>
</reference>
<evidence type="ECO:0000259" key="2">
    <source>
        <dbReference type="PROSITE" id="PS50110"/>
    </source>
</evidence>
<dbReference type="InterPro" id="IPR001789">
    <property type="entry name" value="Sig_transdc_resp-reg_receiver"/>
</dbReference>
<dbReference type="PANTHER" id="PTHR44520">
    <property type="entry name" value="RESPONSE REGULATOR RCP1-RELATED"/>
    <property type="match status" value="1"/>
</dbReference>
<keyword evidence="1" id="KW-0597">Phosphoprotein</keyword>
<dbReference type="PROSITE" id="PS50110">
    <property type="entry name" value="RESPONSE_REGULATORY"/>
    <property type="match status" value="1"/>
</dbReference>
<accession>A0ABS7NKH4</accession>
<protein>
    <submittedName>
        <fullName evidence="3">Response regulator</fullName>
    </submittedName>
</protein>
<dbReference type="SUPFAM" id="SSF52172">
    <property type="entry name" value="CheY-like"/>
    <property type="match status" value="1"/>
</dbReference>
<dbReference type="InterPro" id="IPR052893">
    <property type="entry name" value="TCS_response_regulator"/>
</dbReference>
<dbReference type="SMART" id="SM00448">
    <property type="entry name" value="REC"/>
    <property type="match status" value="1"/>
</dbReference>
<sequence length="154" mass="17024">MDNGTGAPDTAYRELKILLVDDDDGDTKAVRRAFLKANIANEITRAIDGIDALDILRGTGGKVKMEPPYVLLADINMPRMNGIELVKELRSDPALRKSVVFFLTTSSDQEDIAAAYNLNPAGYIAKETAGRDFLRLVSMVDRFWRIIEPPAPKT</sequence>
<feature type="domain" description="Response regulatory" evidence="2">
    <location>
        <begin position="16"/>
        <end position="141"/>
    </location>
</feature>
<dbReference type="EMBL" id="JAHVJA010000012">
    <property type="protein sequence ID" value="MBY6141691.1"/>
    <property type="molecule type" value="Genomic_DNA"/>
</dbReference>
<organism evidence="3 4">
    <name type="scientific">Leisingera daeponensis</name>
    <dbReference type="NCBI Taxonomy" id="405746"/>
    <lineage>
        <taxon>Bacteria</taxon>
        <taxon>Pseudomonadati</taxon>
        <taxon>Pseudomonadota</taxon>
        <taxon>Alphaproteobacteria</taxon>
        <taxon>Rhodobacterales</taxon>
        <taxon>Roseobacteraceae</taxon>
        <taxon>Leisingera</taxon>
    </lineage>
</organism>
<keyword evidence="4" id="KW-1185">Reference proteome</keyword>
<dbReference type="CDD" id="cd17557">
    <property type="entry name" value="REC_Rcp-like"/>
    <property type="match status" value="1"/>
</dbReference>
<dbReference type="Pfam" id="PF00072">
    <property type="entry name" value="Response_reg"/>
    <property type="match status" value="1"/>
</dbReference>
<evidence type="ECO:0000313" key="3">
    <source>
        <dbReference type="EMBL" id="MBY6141691.1"/>
    </source>
</evidence>
<name>A0ABS7NKH4_9RHOB</name>
<dbReference type="RefSeq" id="WP_222503863.1">
    <property type="nucleotide sequence ID" value="NZ_JAHVJA010000012.1"/>
</dbReference>
<dbReference type="Proteomes" id="UP000766629">
    <property type="component" value="Unassembled WGS sequence"/>
</dbReference>
<proteinExistence type="predicted"/>